<dbReference type="PANTHER" id="PTHR36835">
    <property type="entry name" value="CYTOCHROME BO(3) UBIQUINOL OXIDASE SUBUNIT 4"/>
    <property type="match status" value="1"/>
</dbReference>
<evidence type="ECO:0000313" key="19">
    <source>
        <dbReference type="Proteomes" id="UP000032068"/>
    </source>
</evidence>
<keyword evidence="5" id="KW-0813">Transport</keyword>
<evidence type="ECO:0000256" key="7">
    <source>
        <dbReference type="ARBA" id="ARBA00022692"/>
    </source>
</evidence>
<dbReference type="GO" id="GO:0009319">
    <property type="term" value="C:cytochrome o ubiquinol oxidase complex"/>
    <property type="evidence" value="ECO:0007669"/>
    <property type="project" value="TreeGrafter"/>
</dbReference>
<dbReference type="RefSeq" id="WP_042555392.1">
    <property type="nucleotide sequence ID" value="NZ_JXQW01000060.1"/>
</dbReference>
<evidence type="ECO:0000256" key="13">
    <source>
        <dbReference type="ARBA" id="ARBA00030071"/>
    </source>
</evidence>
<evidence type="ECO:0000256" key="1">
    <source>
        <dbReference type="ARBA" id="ARBA00004651"/>
    </source>
</evidence>
<keyword evidence="8" id="KW-0249">Electron transport</keyword>
<dbReference type="GO" id="GO:0015078">
    <property type="term" value="F:proton transmembrane transporter activity"/>
    <property type="evidence" value="ECO:0007669"/>
    <property type="project" value="TreeGrafter"/>
</dbReference>
<dbReference type="Proteomes" id="UP000032068">
    <property type="component" value="Unassembled WGS sequence"/>
</dbReference>
<dbReference type="EMBL" id="JXQW01000060">
    <property type="protein sequence ID" value="KIP97314.1"/>
    <property type="molecule type" value="Genomic_DNA"/>
</dbReference>
<feature type="transmembrane region" description="Helical" evidence="17">
    <location>
        <begin position="80"/>
        <end position="101"/>
    </location>
</feature>
<keyword evidence="6" id="KW-1003">Cell membrane</keyword>
<evidence type="ECO:0000256" key="15">
    <source>
        <dbReference type="ARBA" id="ARBA00031887"/>
    </source>
</evidence>
<evidence type="ECO:0000313" key="18">
    <source>
        <dbReference type="EMBL" id="KIP97314.1"/>
    </source>
</evidence>
<dbReference type="NCBIfam" id="TIGR02847">
    <property type="entry name" value="CyoD"/>
    <property type="match status" value="1"/>
</dbReference>
<comment type="subunit">
    <text evidence="3">Heterooctamer of two A chains, two B chains, two C chains and two D chains.</text>
</comment>
<dbReference type="InterPro" id="IPR014210">
    <property type="entry name" value="Cyt_o_ubiqinol_oxidase_su4"/>
</dbReference>
<evidence type="ECO:0000256" key="6">
    <source>
        <dbReference type="ARBA" id="ARBA00022475"/>
    </source>
</evidence>
<evidence type="ECO:0000256" key="2">
    <source>
        <dbReference type="ARBA" id="ARBA00008079"/>
    </source>
</evidence>
<dbReference type="NCBIfam" id="NF007878">
    <property type="entry name" value="PRK10582.1"/>
    <property type="match status" value="1"/>
</dbReference>
<evidence type="ECO:0000256" key="9">
    <source>
        <dbReference type="ARBA" id="ARBA00022989"/>
    </source>
</evidence>
<evidence type="ECO:0000256" key="11">
    <source>
        <dbReference type="ARBA" id="ARBA00023136"/>
    </source>
</evidence>
<dbReference type="GO" id="GO:0015990">
    <property type="term" value="P:electron transport coupled proton transport"/>
    <property type="evidence" value="ECO:0007669"/>
    <property type="project" value="InterPro"/>
</dbReference>
<name>A0A0D0KGW9_9PSED</name>
<dbReference type="Pfam" id="PF03626">
    <property type="entry name" value="COX4_pro"/>
    <property type="match status" value="1"/>
</dbReference>
<evidence type="ECO:0000256" key="14">
    <source>
        <dbReference type="ARBA" id="ARBA00030211"/>
    </source>
</evidence>
<proteinExistence type="inferred from homology"/>
<comment type="subcellular location">
    <subcellularLocation>
        <location evidence="1">Cell membrane</location>
        <topology evidence="1">Multi-pass membrane protein</topology>
    </subcellularLocation>
</comment>
<gene>
    <name evidence="18" type="ORF">RU08_18860</name>
</gene>
<organism evidence="18 19">
    <name type="scientific">Pseudomonas fulva</name>
    <dbReference type="NCBI Taxonomy" id="47880"/>
    <lineage>
        <taxon>Bacteria</taxon>
        <taxon>Pseudomonadati</taxon>
        <taxon>Pseudomonadota</taxon>
        <taxon>Gammaproteobacteria</taxon>
        <taxon>Pseudomonadales</taxon>
        <taxon>Pseudomonadaceae</taxon>
        <taxon>Pseudomonas</taxon>
    </lineage>
</organism>
<sequence>MAHDHHSAAGASHGSTKDYVVGFVLSVILTVIPFAIVMNPVMSKAATLFTIVAFAVVQIYVHLVYFLHMNTSSEQRWNTVAFAFTILITIIVVALSIWIIWSMHYYMMAN</sequence>
<dbReference type="PANTHER" id="PTHR36835:SF1">
    <property type="entry name" value="CYTOCHROME BO(3) UBIQUINOL OXIDASE SUBUNIT 4"/>
    <property type="match status" value="1"/>
</dbReference>
<feature type="transmembrane region" description="Helical" evidence="17">
    <location>
        <begin position="20"/>
        <end position="38"/>
    </location>
</feature>
<keyword evidence="10" id="KW-0560">Oxidoreductase</keyword>
<evidence type="ECO:0000256" key="17">
    <source>
        <dbReference type="SAM" id="Phobius"/>
    </source>
</evidence>
<comment type="similarity">
    <text evidence="2">Belongs to the cytochrome c oxidase bacterial subunit 4 family.</text>
</comment>
<evidence type="ECO:0000256" key="16">
    <source>
        <dbReference type="ARBA" id="ARBA00032185"/>
    </source>
</evidence>
<dbReference type="GO" id="GO:0019646">
    <property type="term" value="P:aerobic electron transport chain"/>
    <property type="evidence" value="ECO:0007669"/>
    <property type="project" value="TreeGrafter"/>
</dbReference>
<feature type="transmembrane region" description="Helical" evidence="17">
    <location>
        <begin position="45"/>
        <end position="68"/>
    </location>
</feature>
<evidence type="ECO:0000256" key="3">
    <source>
        <dbReference type="ARBA" id="ARBA00011700"/>
    </source>
</evidence>
<evidence type="ECO:0000256" key="5">
    <source>
        <dbReference type="ARBA" id="ARBA00022448"/>
    </source>
</evidence>
<dbReference type="GO" id="GO:0009486">
    <property type="term" value="F:cytochrome bo3 ubiquinol oxidase activity"/>
    <property type="evidence" value="ECO:0007669"/>
    <property type="project" value="InterPro"/>
</dbReference>
<keyword evidence="9 17" id="KW-1133">Transmembrane helix</keyword>
<reference evidence="18 19" key="1">
    <citation type="submission" date="2014-12" db="EMBL/GenBank/DDBJ databases">
        <title>16Stimator: statistical estimation of ribosomal gene copy numbers from draft genome assemblies.</title>
        <authorList>
            <person name="Perisin M.A."/>
            <person name="Vetter M."/>
            <person name="Gilbert J.A."/>
            <person name="Bergelson J."/>
        </authorList>
    </citation>
    <scope>NUCLEOTIDE SEQUENCE [LARGE SCALE GENOMIC DNA]</scope>
    <source>
        <strain evidence="18 19">MEJ086</strain>
    </source>
</reference>
<keyword evidence="11 17" id="KW-0472">Membrane</keyword>
<evidence type="ECO:0000256" key="8">
    <source>
        <dbReference type="ARBA" id="ARBA00022982"/>
    </source>
</evidence>
<accession>A0A0D0KGW9</accession>
<protein>
    <recommendedName>
        <fullName evidence="4">Cytochrome bo(3) ubiquinol oxidase subunit 4</fullName>
    </recommendedName>
    <alternativeName>
        <fullName evidence="16">Cytochrome o ubiquinol oxidase subunit 4</fullName>
    </alternativeName>
    <alternativeName>
        <fullName evidence="13">Oxidase bo(3) subunit 4</fullName>
    </alternativeName>
    <alternativeName>
        <fullName evidence="14">Ubiquinol oxidase polypeptide IV</fullName>
    </alternativeName>
    <alternativeName>
        <fullName evidence="15">Ubiquinol oxidase subunit 4</fullName>
    </alternativeName>
</protein>
<dbReference type="OrthoDB" id="2375888at2"/>
<comment type="caution">
    <text evidence="18">The sequence shown here is derived from an EMBL/GenBank/DDBJ whole genome shotgun (WGS) entry which is preliminary data.</text>
</comment>
<dbReference type="InterPro" id="IPR050968">
    <property type="entry name" value="Cytochrome_c_oxidase_bac_sub4"/>
</dbReference>
<dbReference type="AlphaFoldDB" id="A0A0D0KGW9"/>
<evidence type="ECO:0000256" key="12">
    <source>
        <dbReference type="ARBA" id="ARBA00025694"/>
    </source>
</evidence>
<comment type="function">
    <text evidence="12">Cytochrome bo(3) ubiquinol terminal oxidase is the component of the aerobic respiratory chain of E.coli that predominates when cells are grown at high aeration. Has proton pump activity across the membrane in addition to electron transfer, pumping 2 protons/electron.</text>
</comment>
<dbReference type="InterPro" id="IPR005171">
    <property type="entry name" value="Cyt_c_oxidase_su4_prok"/>
</dbReference>
<dbReference type="GO" id="GO:0005886">
    <property type="term" value="C:plasma membrane"/>
    <property type="evidence" value="ECO:0007669"/>
    <property type="project" value="UniProtKB-SubCell"/>
</dbReference>
<keyword evidence="7 17" id="KW-0812">Transmembrane</keyword>
<evidence type="ECO:0000256" key="4">
    <source>
        <dbReference type="ARBA" id="ARBA00014689"/>
    </source>
</evidence>
<evidence type="ECO:0000256" key="10">
    <source>
        <dbReference type="ARBA" id="ARBA00023002"/>
    </source>
</evidence>